<accession>A0AAJ7TR23</accession>
<dbReference type="InterPro" id="IPR008936">
    <property type="entry name" value="Rho_GTPase_activation_prot"/>
</dbReference>
<dbReference type="SUPFAM" id="SSF50729">
    <property type="entry name" value="PH domain-like"/>
    <property type="match status" value="1"/>
</dbReference>
<dbReference type="RefSeq" id="XP_032821418.1">
    <property type="nucleotide sequence ID" value="XM_032965527.1"/>
</dbReference>
<dbReference type="Pfam" id="PF00397">
    <property type="entry name" value="WW"/>
    <property type="match status" value="1"/>
</dbReference>
<dbReference type="RefSeq" id="XP_032821417.1">
    <property type="nucleotide sequence ID" value="XM_032965526.1"/>
</dbReference>
<dbReference type="InterPro" id="IPR001849">
    <property type="entry name" value="PH_domain"/>
</dbReference>
<feature type="region of interest" description="Disordered" evidence="4">
    <location>
        <begin position="1"/>
        <end position="24"/>
    </location>
</feature>
<evidence type="ECO:0000259" key="8">
    <source>
        <dbReference type="PROSITE" id="PS50238"/>
    </source>
</evidence>
<dbReference type="PROSITE" id="PS50002">
    <property type="entry name" value="SH3"/>
    <property type="match status" value="1"/>
</dbReference>
<evidence type="ECO:0000256" key="4">
    <source>
        <dbReference type="SAM" id="MobiDB-lite"/>
    </source>
</evidence>
<feature type="compositionally biased region" description="Basic and acidic residues" evidence="4">
    <location>
        <begin position="108"/>
        <end position="157"/>
    </location>
</feature>
<dbReference type="GO" id="GO:0005737">
    <property type="term" value="C:cytoplasm"/>
    <property type="evidence" value="ECO:0007669"/>
    <property type="project" value="TreeGrafter"/>
</dbReference>
<feature type="compositionally biased region" description="Basic and acidic residues" evidence="4">
    <location>
        <begin position="1"/>
        <end position="11"/>
    </location>
</feature>
<feature type="domain" description="PH" evidence="6">
    <location>
        <begin position="527"/>
        <end position="639"/>
    </location>
</feature>
<feature type="compositionally biased region" description="Polar residues" evidence="4">
    <location>
        <begin position="191"/>
        <end position="205"/>
    </location>
</feature>
<evidence type="ECO:0000259" key="6">
    <source>
        <dbReference type="PROSITE" id="PS50003"/>
    </source>
</evidence>
<dbReference type="PROSITE" id="PS01159">
    <property type="entry name" value="WW_DOMAIN_1"/>
    <property type="match status" value="1"/>
</dbReference>
<dbReference type="RefSeq" id="XP_032821415.1">
    <property type="nucleotide sequence ID" value="XM_032965524.1"/>
</dbReference>
<feature type="region of interest" description="Disordered" evidence="4">
    <location>
        <begin position="191"/>
        <end position="217"/>
    </location>
</feature>
<dbReference type="Proteomes" id="UP001318040">
    <property type="component" value="Chromosome 34"/>
</dbReference>
<feature type="domain" description="WW" evidence="7">
    <location>
        <begin position="338"/>
        <end position="368"/>
    </location>
</feature>
<feature type="compositionally biased region" description="Basic and acidic residues" evidence="4">
    <location>
        <begin position="165"/>
        <end position="174"/>
    </location>
</feature>
<dbReference type="AlphaFoldDB" id="A0AAJ7TR23"/>
<dbReference type="Pfam" id="PF16618">
    <property type="entry name" value="SH3-WW_linker"/>
    <property type="match status" value="1"/>
</dbReference>
<keyword evidence="2" id="KW-0343">GTPase activation</keyword>
<dbReference type="SMART" id="SM00324">
    <property type="entry name" value="RhoGAP"/>
    <property type="match status" value="1"/>
</dbReference>
<dbReference type="GO" id="GO:0007165">
    <property type="term" value="P:signal transduction"/>
    <property type="evidence" value="ECO:0007669"/>
    <property type="project" value="InterPro"/>
</dbReference>
<evidence type="ECO:0000313" key="10">
    <source>
        <dbReference type="RefSeq" id="XP_032821415.1"/>
    </source>
</evidence>
<feature type="compositionally biased region" description="Polar residues" evidence="4">
    <location>
        <begin position="272"/>
        <end position="294"/>
    </location>
</feature>
<dbReference type="SUPFAM" id="SSF51045">
    <property type="entry name" value="WW domain"/>
    <property type="match status" value="1"/>
</dbReference>
<dbReference type="PANTHER" id="PTHR23176:SF129">
    <property type="entry name" value="RHO GTPASE ACTIVATING PROTEIN AT 16F, ISOFORM E-RELATED"/>
    <property type="match status" value="1"/>
</dbReference>
<name>A0AAJ7TR23_PETMA</name>
<dbReference type="SMART" id="SM00326">
    <property type="entry name" value="SH3"/>
    <property type="match status" value="1"/>
</dbReference>
<evidence type="ECO:0000256" key="3">
    <source>
        <dbReference type="PROSITE-ProRule" id="PRU00192"/>
    </source>
</evidence>
<feature type="compositionally biased region" description="Acidic residues" evidence="4">
    <location>
        <begin position="676"/>
        <end position="687"/>
    </location>
</feature>
<dbReference type="PROSITE" id="PS50003">
    <property type="entry name" value="PH_DOMAIN"/>
    <property type="match status" value="1"/>
</dbReference>
<protein>
    <submittedName>
        <fullName evidence="10 11">Rho GTPase-activating protein 12-like isoform X1</fullName>
    </submittedName>
</protein>
<sequence>MSVTANDEKPGGRKPSPPSKENGELIVRAEYDYEYTNTSGRVVTIKEGEEFELVKKTNGDWWQVRRFGERKPIYVPALYVVAAPRKLDEDSRRLARDDAQIQTSDGPKCGEEKKRSHFEDIQKIKEDLRLSESAKRSAEDVRKPPEEPRNAPDEPRKGGGGGDTLPRKLGDGSKRALMPPQVLMNLKHVINNNNNAPAEQQLKTTRSNDKPVEDGPRIISVAGAPPPADPSKPPSPKLQCAFVVIGRENVEGVKGKSNSLPGHAGGFVRQFDTVTPGSSMDDLSSGSNAHQTPPSGDLPPKVKRPDSPVYANLQDLKLMCPTTSLPQSTVAGGQISGDGWETLFDAKSLRHYYYNRITRETSWKPPRKQGRDPKSDQNRMVSPTDEPLPPLPKEESSEVVSDSGYLPDCWERFFDENGDEFYIHQRASVKWWKSKDDTGEVYYYTEDGRTEWELPEDPSGSTGVEWSPDHDLANTVPDHKVLPPTPRANDASSHKVDHETKLGGHKRTPSDHNLCSISDLALSLPAGLEKAGMLNKTKITEGGKKLRKNWTNVWVVLVGHDLILYKDPKSHTGWKQGASNSKPECCIDLRGAHIEWTRDKSSKKNVCQLTVSGANEFLLQSDNDHTMQEWYQSIRSLIARLDRDTPVPTPEEQRRGIPKPGAAPASSSAPGASTPDDGDVSGDDEPYEPSLRDKKDQRDSRKGHANEISDKKRSRLRKLITRRPTLQTLKDKGYIKEQVFGCPLACLCERENSMVPLFVRMCIEAIERRGLEIDGVYRVSGNQATIQKLRIMVDHDEHVDLDDSQWEDINVITGALKLFFRELPEPLVPYIFFEQFIAAIKIFEYHNRVKCMKDLINILPLPNHNTMKFLIRHLKTVVAHGEKNRMSMQNMAIVFAPTLLRPEVDPGNMAVHMVYQNQIVDLILGECDNIFGTD</sequence>
<feature type="region of interest" description="Disordered" evidence="4">
    <location>
        <begin position="642"/>
        <end position="717"/>
    </location>
</feature>
<dbReference type="Pfam" id="PF00620">
    <property type="entry name" value="RhoGAP"/>
    <property type="match status" value="1"/>
</dbReference>
<dbReference type="Gene3D" id="2.20.70.10">
    <property type="match status" value="1"/>
</dbReference>
<feature type="region of interest" description="Disordered" evidence="4">
    <location>
        <begin position="363"/>
        <end position="400"/>
    </location>
</feature>
<dbReference type="PROSITE" id="PS50020">
    <property type="entry name" value="WW_DOMAIN_2"/>
    <property type="match status" value="1"/>
</dbReference>
<dbReference type="CDD" id="cd04403">
    <property type="entry name" value="RhoGAP_ARHGAP27_15_12_9"/>
    <property type="match status" value="1"/>
</dbReference>
<evidence type="ECO:0000256" key="2">
    <source>
        <dbReference type="ARBA" id="ARBA00022468"/>
    </source>
</evidence>
<organism evidence="9 11">
    <name type="scientific">Petromyzon marinus</name>
    <name type="common">Sea lamprey</name>
    <dbReference type="NCBI Taxonomy" id="7757"/>
    <lineage>
        <taxon>Eukaryota</taxon>
        <taxon>Metazoa</taxon>
        <taxon>Chordata</taxon>
        <taxon>Craniata</taxon>
        <taxon>Vertebrata</taxon>
        <taxon>Cyclostomata</taxon>
        <taxon>Hyperoartia</taxon>
        <taxon>Petromyzontiformes</taxon>
        <taxon>Petromyzontidae</taxon>
        <taxon>Petromyzon</taxon>
    </lineage>
</organism>
<dbReference type="PROSITE" id="PS50238">
    <property type="entry name" value="RHOGAP"/>
    <property type="match status" value="1"/>
</dbReference>
<keyword evidence="1 3" id="KW-0728">SH3 domain</keyword>
<dbReference type="Pfam" id="PF00018">
    <property type="entry name" value="SH3_1"/>
    <property type="match status" value="1"/>
</dbReference>
<dbReference type="InterPro" id="IPR036020">
    <property type="entry name" value="WW_dom_sf"/>
</dbReference>
<feature type="compositionally biased region" description="Low complexity" evidence="4">
    <location>
        <begin position="660"/>
        <end position="673"/>
    </location>
</feature>
<dbReference type="InterPro" id="IPR036028">
    <property type="entry name" value="SH3-like_dom_sf"/>
</dbReference>
<dbReference type="Pfam" id="PF00169">
    <property type="entry name" value="PH"/>
    <property type="match status" value="1"/>
</dbReference>
<dbReference type="PANTHER" id="PTHR23176">
    <property type="entry name" value="RHO/RAC/CDC GTPASE-ACTIVATING PROTEIN"/>
    <property type="match status" value="1"/>
</dbReference>
<evidence type="ECO:0000313" key="9">
    <source>
        <dbReference type="Proteomes" id="UP001318040"/>
    </source>
</evidence>
<evidence type="ECO:0000256" key="1">
    <source>
        <dbReference type="ARBA" id="ARBA00022443"/>
    </source>
</evidence>
<evidence type="ECO:0000259" key="7">
    <source>
        <dbReference type="PROSITE" id="PS50020"/>
    </source>
</evidence>
<feature type="compositionally biased region" description="Basic and acidic residues" evidence="4">
    <location>
        <begin position="86"/>
        <end position="99"/>
    </location>
</feature>
<dbReference type="CDD" id="cd11888">
    <property type="entry name" value="SH3_ARHGAP9_like"/>
    <property type="match status" value="1"/>
</dbReference>
<feature type="domain" description="SH3" evidence="5">
    <location>
        <begin position="22"/>
        <end position="85"/>
    </location>
</feature>
<feature type="compositionally biased region" description="Basic and acidic residues" evidence="4">
    <location>
        <begin position="690"/>
        <end position="711"/>
    </location>
</feature>
<reference evidence="10 11" key="1">
    <citation type="submission" date="2025-04" db="UniProtKB">
        <authorList>
            <consortium name="RefSeq"/>
        </authorList>
    </citation>
    <scope>IDENTIFICATION</scope>
    <source>
        <tissue evidence="10 11">Sperm</tissue>
    </source>
</reference>
<dbReference type="SMART" id="SM00233">
    <property type="entry name" value="PH"/>
    <property type="match status" value="1"/>
</dbReference>
<dbReference type="InterPro" id="IPR001202">
    <property type="entry name" value="WW_dom"/>
</dbReference>
<dbReference type="CDD" id="cd00201">
    <property type="entry name" value="WW"/>
    <property type="match status" value="1"/>
</dbReference>
<dbReference type="InterPro" id="IPR001452">
    <property type="entry name" value="SH3_domain"/>
</dbReference>
<feature type="domain" description="Rho-GAP" evidence="8">
    <location>
        <begin position="742"/>
        <end position="931"/>
    </location>
</feature>
<dbReference type="FunFam" id="1.10.555.10:FF:000003">
    <property type="entry name" value="Putative rho GTPase-activating protein 12"/>
    <property type="match status" value="1"/>
</dbReference>
<proteinExistence type="predicted"/>
<dbReference type="SUPFAM" id="SSF48350">
    <property type="entry name" value="GTPase activation domain, GAP"/>
    <property type="match status" value="1"/>
</dbReference>
<dbReference type="RefSeq" id="XP_032821416.1">
    <property type="nucleotide sequence ID" value="XM_032965525.1"/>
</dbReference>
<evidence type="ECO:0000259" key="5">
    <source>
        <dbReference type="PROSITE" id="PS50002"/>
    </source>
</evidence>
<dbReference type="InterPro" id="IPR011993">
    <property type="entry name" value="PH-like_dom_sf"/>
</dbReference>
<feature type="region of interest" description="Disordered" evidence="4">
    <location>
        <begin position="270"/>
        <end position="306"/>
    </location>
</feature>
<dbReference type="Gene3D" id="2.30.29.30">
    <property type="entry name" value="Pleckstrin-homology domain (PH domain)/Phosphotyrosine-binding domain (PTB)"/>
    <property type="match status" value="1"/>
</dbReference>
<dbReference type="InterPro" id="IPR000198">
    <property type="entry name" value="RhoGAP_dom"/>
</dbReference>
<dbReference type="Gene3D" id="2.30.30.40">
    <property type="entry name" value="SH3 Domains"/>
    <property type="match status" value="1"/>
</dbReference>
<dbReference type="GeneID" id="116948640"/>
<keyword evidence="9" id="KW-1185">Reference proteome</keyword>
<dbReference type="SMART" id="SM00456">
    <property type="entry name" value="WW"/>
    <property type="match status" value="2"/>
</dbReference>
<dbReference type="Gene3D" id="1.10.555.10">
    <property type="entry name" value="Rho GTPase activation protein"/>
    <property type="match status" value="1"/>
</dbReference>
<feature type="compositionally biased region" description="Basic and acidic residues" evidence="4">
    <location>
        <begin position="206"/>
        <end position="216"/>
    </location>
</feature>
<dbReference type="InterPro" id="IPR050729">
    <property type="entry name" value="Rho-GAP"/>
</dbReference>
<feature type="region of interest" description="Disordered" evidence="4">
    <location>
        <begin position="86"/>
        <end position="178"/>
    </location>
</feature>
<feature type="compositionally biased region" description="Basic and acidic residues" evidence="4">
    <location>
        <begin position="642"/>
        <end position="655"/>
    </location>
</feature>
<dbReference type="GO" id="GO:0005096">
    <property type="term" value="F:GTPase activator activity"/>
    <property type="evidence" value="ECO:0007669"/>
    <property type="project" value="UniProtKB-KW"/>
</dbReference>
<evidence type="ECO:0000313" key="11">
    <source>
        <dbReference type="RefSeq" id="XP_032821416.1"/>
    </source>
</evidence>
<gene>
    <name evidence="10 11 12 13" type="primary">LOC116948640</name>
</gene>
<dbReference type="CDD" id="cd13233">
    <property type="entry name" value="PH_ARHGAP9-like"/>
    <property type="match status" value="1"/>
</dbReference>
<evidence type="ECO:0000313" key="12">
    <source>
        <dbReference type="RefSeq" id="XP_032821417.1"/>
    </source>
</evidence>
<dbReference type="KEGG" id="pmrn:116948640"/>
<evidence type="ECO:0000313" key="13">
    <source>
        <dbReference type="RefSeq" id="XP_032821418.1"/>
    </source>
</evidence>
<dbReference type="SUPFAM" id="SSF50044">
    <property type="entry name" value="SH3-domain"/>
    <property type="match status" value="1"/>
</dbReference>